<reference evidence="1" key="1">
    <citation type="submission" date="2025-02" db="EMBL/GenBank/DDBJ databases">
        <authorList>
            <consortium name="NCBI Genome Project"/>
        </authorList>
    </citation>
    <scope>NUCLEOTIDE SEQUENCE</scope>
</reference>
<dbReference type="AlphaFoldDB" id="A0AAJ8E0I4"/>
<protein>
    <submittedName>
        <fullName evidence="1">Uncharacterized protein</fullName>
    </submittedName>
</protein>
<dbReference type="KEGG" id="ang:An18g04380"/>
<organism evidence="1">
    <name type="scientific">Aspergillus niger</name>
    <dbReference type="NCBI Taxonomy" id="5061"/>
    <lineage>
        <taxon>Eukaryota</taxon>
        <taxon>Fungi</taxon>
        <taxon>Dikarya</taxon>
        <taxon>Ascomycota</taxon>
        <taxon>Pezizomycotina</taxon>
        <taxon>Eurotiomycetes</taxon>
        <taxon>Eurotiomycetidae</taxon>
        <taxon>Eurotiales</taxon>
        <taxon>Aspergillaceae</taxon>
        <taxon>Aspergillus</taxon>
        <taxon>Aspergillus subgen. Circumdati</taxon>
    </lineage>
</organism>
<name>A0AAJ8E0I4_ASPNG</name>
<reference evidence="1" key="2">
    <citation type="submission" date="2025-08" db="UniProtKB">
        <authorList>
            <consortium name="RefSeq"/>
        </authorList>
    </citation>
    <scope>IDENTIFICATION</scope>
</reference>
<dbReference type="RefSeq" id="XP_059602928.1">
    <property type="nucleotide sequence ID" value="XM_059745766.1"/>
</dbReference>
<proteinExistence type="predicted"/>
<dbReference type="GeneID" id="84593709"/>
<sequence>MLKPFSSEVEQLLCLYTLDSKYVIPANEEINEDSAEGGRRHYLLTTPYYYLHLLTTTIIIPAGVCPIEVLLQVPQTLSASAGAAISCRRSGTTYFHHPTTHTAQEASLECQVS</sequence>
<accession>A0AAJ8E0I4</accession>
<gene>
    <name evidence="1" type="ORF">An18g04380</name>
</gene>
<evidence type="ECO:0000313" key="1">
    <source>
        <dbReference type="RefSeq" id="XP_059602928.1"/>
    </source>
</evidence>
<dbReference type="VEuPathDB" id="FungiDB:An18g04380"/>